<proteinExistence type="predicted"/>
<evidence type="ECO:0008006" key="3">
    <source>
        <dbReference type="Google" id="ProtNLM"/>
    </source>
</evidence>
<evidence type="ECO:0000313" key="2">
    <source>
        <dbReference type="Proteomes" id="UP001227230"/>
    </source>
</evidence>
<evidence type="ECO:0000313" key="1">
    <source>
        <dbReference type="EMBL" id="WJZ89720.1"/>
    </source>
</evidence>
<dbReference type="Proteomes" id="UP001227230">
    <property type="component" value="Chromosome 6"/>
</dbReference>
<dbReference type="PANTHER" id="PTHR47481">
    <property type="match status" value="1"/>
</dbReference>
<sequence length="88" mass="10098">MDTMSVSEYLMTIKHMADELALIGASLSEDEILLHVLNGLSPKYKELGVVMCVRDTPISFEELHDKLIEHEIYLKRDMEMKEIFNAIA</sequence>
<organism evidence="1 2">
    <name type="scientific">Vitis vinifera</name>
    <name type="common">Grape</name>
    <dbReference type="NCBI Taxonomy" id="29760"/>
    <lineage>
        <taxon>Eukaryota</taxon>
        <taxon>Viridiplantae</taxon>
        <taxon>Streptophyta</taxon>
        <taxon>Embryophyta</taxon>
        <taxon>Tracheophyta</taxon>
        <taxon>Spermatophyta</taxon>
        <taxon>Magnoliopsida</taxon>
        <taxon>eudicotyledons</taxon>
        <taxon>Gunneridae</taxon>
        <taxon>Pentapetalae</taxon>
        <taxon>rosids</taxon>
        <taxon>Vitales</taxon>
        <taxon>Vitaceae</taxon>
        <taxon>Viteae</taxon>
        <taxon>Vitis</taxon>
    </lineage>
</organism>
<accession>A0ABY9C6D8</accession>
<dbReference type="PANTHER" id="PTHR47481:SF9">
    <property type="entry name" value="RETROTRANSPOSON GAG DOMAIN-CONTAINING PROTEIN"/>
    <property type="match status" value="1"/>
</dbReference>
<reference evidence="1 2" key="1">
    <citation type="journal article" date="2023" name="Hortic Res">
        <title>The complete reference genome for grapevine (Vitis vinifera L.) genetics and breeding.</title>
        <authorList>
            <person name="Shi X."/>
            <person name="Cao S."/>
            <person name="Wang X."/>
            <person name="Huang S."/>
            <person name="Wang Y."/>
            <person name="Liu Z."/>
            <person name="Liu W."/>
            <person name="Leng X."/>
            <person name="Peng Y."/>
            <person name="Wang N."/>
            <person name="Wang Y."/>
            <person name="Ma Z."/>
            <person name="Xu X."/>
            <person name="Zhang F."/>
            <person name="Xue H."/>
            <person name="Zhong H."/>
            <person name="Wang Y."/>
            <person name="Zhang K."/>
            <person name="Velt A."/>
            <person name="Avia K."/>
            <person name="Holtgrawe D."/>
            <person name="Grimplet J."/>
            <person name="Matus J.T."/>
            <person name="Ware D."/>
            <person name="Wu X."/>
            <person name="Wang H."/>
            <person name="Liu C."/>
            <person name="Fang Y."/>
            <person name="Rustenholz C."/>
            <person name="Cheng Z."/>
            <person name="Xiao H."/>
            <person name="Zhou Y."/>
        </authorList>
    </citation>
    <scope>NUCLEOTIDE SEQUENCE [LARGE SCALE GENOMIC DNA]</scope>
    <source>
        <strain evidence="2">cv. Pinot noir / PN40024</strain>
        <tissue evidence="1">Leaf</tissue>
    </source>
</reference>
<dbReference type="Pfam" id="PF14223">
    <property type="entry name" value="Retrotran_gag_2"/>
    <property type="match status" value="1"/>
</dbReference>
<name>A0ABY9C6D8_VITVI</name>
<keyword evidence="2" id="KW-1185">Reference proteome</keyword>
<protein>
    <recommendedName>
        <fullName evidence="3">Retrovirus-related Pol polyprotein from transposon TNT 1-94</fullName>
    </recommendedName>
</protein>
<dbReference type="EMBL" id="CP126653">
    <property type="protein sequence ID" value="WJZ89720.1"/>
    <property type="molecule type" value="Genomic_DNA"/>
</dbReference>
<gene>
    <name evidence="1" type="ORF">VitviT2T_008916</name>
</gene>